<keyword evidence="3" id="KW-1185">Reference proteome</keyword>
<sequence>MGADDASGPLVPDGGNVFYTEYQNEPPVQAIARGLSTIEECRVDDIPSLYHHVDSDSMNRMMETARDSNQDVTVQLTVDDYTVAVDSDGTISIHDSDLDSAGSD</sequence>
<dbReference type="Proteomes" id="UP000434101">
    <property type="component" value="Unassembled WGS sequence"/>
</dbReference>
<name>A0A6B0VJ01_9EURY</name>
<dbReference type="OrthoDB" id="204969at2157"/>
<comment type="caution">
    <text evidence="2">The sequence shown here is derived from an EMBL/GenBank/DDBJ whole genome shotgun (WGS) entry which is preliminary data.</text>
</comment>
<organism evidence="2 3">
    <name type="scientific">Natronorubrum halalkaliphilum</name>
    <dbReference type="NCBI Taxonomy" id="2691917"/>
    <lineage>
        <taxon>Archaea</taxon>
        <taxon>Methanobacteriati</taxon>
        <taxon>Methanobacteriota</taxon>
        <taxon>Stenosarchaea group</taxon>
        <taxon>Halobacteria</taxon>
        <taxon>Halobacteriales</taxon>
        <taxon>Natrialbaceae</taxon>
        <taxon>Natronorubrum</taxon>
    </lineage>
</organism>
<dbReference type="EMBL" id="WUYX01000026">
    <property type="protein sequence ID" value="MXV61831.1"/>
    <property type="molecule type" value="Genomic_DNA"/>
</dbReference>
<evidence type="ECO:0000259" key="1">
    <source>
        <dbReference type="Pfam" id="PF18545"/>
    </source>
</evidence>
<gene>
    <name evidence="2" type="ORF">GS429_07075</name>
</gene>
<proteinExistence type="predicted"/>
<dbReference type="Pfam" id="PF18545">
    <property type="entry name" value="HalOD1"/>
    <property type="match status" value="1"/>
</dbReference>
<accession>A0A6B0VJ01</accession>
<evidence type="ECO:0000313" key="2">
    <source>
        <dbReference type="EMBL" id="MXV61831.1"/>
    </source>
</evidence>
<evidence type="ECO:0000313" key="3">
    <source>
        <dbReference type="Proteomes" id="UP000434101"/>
    </source>
</evidence>
<dbReference type="RefSeq" id="WP_160064061.1">
    <property type="nucleotide sequence ID" value="NZ_WUYX01000026.1"/>
</dbReference>
<feature type="domain" description="Halobacterial output" evidence="1">
    <location>
        <begin position="24"/>
        <end position="94"/>
    </location>
</feature>
<dbReference type="InterPro" id="IPR040624">
    <property type="entry name" value="HalOD1"/>
</dbReference>
<dbReference type="AlphaFoldDB" id="A0A6B0VJ01"/>
<protein>
    <recommendedName>
        <fullName evidence="1">Halobacterial output domain-containing protein</fullName>
    </recommendedName>
</protein>
<reference evidence="2 3" key="1">
    <citation type="submission" date="2020-01" db="EMBL/GenBank/DDBJ databases">
        <title>Natronorubrum sp. JWXQ-INN 674 isolated from Inner Mongolia Autonomous Region of China.</title>
        <authorList>
            <person name="Xue Q."/>
        </authorList>
    </citation>
    <scope>NUCLEOTIDE SEQUENCE [LARGE SCALE GENOMIC DNA]</scope>
    <source>
        <strain evidence="2 3">JWXQ-INN-674</strain>
    </source>
</reference>